<dbReference type="SUPFAM" id="SSF48452">
    <property type="entry name" value="TPR-like"/>
    <property type="match status" value="1"/>
</dbReference>
<dbReference type="Gene3D" id="1.25.40.10">
    <property type="entry name" value="Tetratricopeptide repeat domain"/>
    <property type="match status" value="1"/>
</dbReference>
<sequence length="245" mass="27703">MDSQRYKSGDPMNPYDPACFSLGKEGVEARIKNGTSPLFGKQMEKVLSDPSKMKLFLDMMKADMEECKRTGEDPIERMMREKREWAEADAKSAKLKNFGNEAFKKGDYEDAFVIYTACQELSPQEPLYSLNRAAAALKLKLFEIAIDDASSALDSKYNEAKAHFRRGQAYGALGELQKARKDLEAALKFQPEDSSITREMESLARVEELSPGERSAWIDQQGDRDIPNIFGSEEEFNARVTELIK</sequence>
<organism evidence="3 4">
    <name type="scientific">Moniliophthora roreri</name>
    <name type="common">Frosty pod rot fungus</name>
    <name type="synonym">Monilia roreri</name>
    <dbReference type="NCBI Taxonomy" id="221103"/>
    <lineage>
        <taxon>Eukaryota</taxon>
        <taxon>Fungi</taxon>
        <taxon>Dikarya</taxon>
        <taxon>Basidiomycota</taxon>
        <taxon>Agaricomycotina</taxon>
        <taxon>Agaricomycetes</taxon>
        <taxon>Agaricomycetidae</taxon>
        <taxon>Agaricales</taxon>
        <taxon>Marasmiineae</taxon>
        <taxon>Marasmiaceae</taxon>
        <taxon>Moniliophthora</taxon>
    </lineage>
</organism>
<dbReference type="SMART" id="SM00028">
    <property type="entry name" value="TPR"/>
    <property type="match status" value="3"/>
</dbReference>
<dbReference type="PANTHER" id="PTHR46423">
    <property type="entry name" value="RNA POLYMERASE II-ASSOCIATED PROTEIN 3"/>
    <property type="match status" value="1"/>
</dbReference>
<evidence type="ECO:0000256" key="1">
    <source>
        <dbReference type="ARBA" id="ARBA00022803"/>
    </source>
</evidence>
<dbReference type="InterPro" id="IPR011990">
    <property type="entry name" value="TPR-like_helical_dom_sf"/>
</dbReference>
<dbReference type="Proteomes" id="UP000054988">
    <property type="component" value="Unassembled WGS sequence"/>
</dbReference>
<keyword evidence="1 2" id="KW-0802">TPR repeat</keyword>
<evidence type="ECO:0000313" key="3">
    <source>
        <dbReference type="EMBL" id="KTB32677.1"/>
    </source>
</evidence>
<name>A0A0W0F8Q0_MONRR</name>
<dbReference type="EMBL" id="LATX01002207">
    <property type="protein sequence ID" value="KTB32677.1"/>
    <property type="molecule type" value="Genomic_DNA"/>
</dbReference>
<dbReference type="GO" id="GO:0101031">
    <property type="term" value="C:protein folding chaperone complex"/>
    <property type="evidence" value="ECO:0007669"/>
    <property type="project" value="TreeGrafter"/>
</dbReference>
<feature type="repeat" description="TPR" evidence="2">
    <location>
        <begin position="160"/>
        <end position="193"/>
    </location>
</feature>
<dbReference type="Pfam" id="PF00515">
    <property type="entry name" value="TPR_1"/>
    <property type="match status" value="1"/>
</dbReference>
<gene>
    <name evidence="3" type="ORF">WG66_14738</name>
</gene>
<comment type="caution">
    <text evidence="3">The sequence shown here is derived from an EMBL/GenBank/DDBJ whole genome shotgun (WGS) entry which is preliminary data.</text>
</comment>
<evidence type="ECO:0000313" key="4">
    <source>
        <dbReference type="Proteomes" id="UP000054988"/>
    </source>
</evidence>
<proteinExistence type="predicted"/>
<reference evidence="3 4" key="1">
    <citation type="submission" date="2015-12" db="EMBL/GenBank/DDBJ databases">
        <title>Draft genome sequence of Moniliophthora roreri, the causal agent of frosty pod rot of cacao.</title>
        <authorList>
            <person name="Aime M.C."/>
            <person name="Diaz-Valderrama J.R."/>
            <person name="Kijpornyongpan T."/>
            <person name="Phillips-Mora W."/>
        </authorList>
    </citation>
    <scope>NUCLEOTIDE SEQUENCE [LARGE SCALE GENOMIC DNA]</scope>
    <source>
        <strain evidence="3 4">MCA 2952</strain>
    </source>
</reference>
<evidence type="ECO:0000256" key="2">
    <source>
        <dbReference type="PROSITE-ProRule" id="PRU00339"/>
    </source>
</evidence>
<accession>A0A0W0F8Q0</accession>
<dbReference type="PANTHER" id="PTHR46423:SF1">
    <property type="entry name" value="RNA POLYMERASE II-ASSOCIATED PROTEIN 3"/>
    <property type="match status" value="1"/>
</dbReference>
<protein>
    <submittedName>
        <fullName evidence="3">Putative TPR-like protein</fullName>
    </submittedName>
</protein>
<dbReference type="PROSITE" id="PS50005">
    <property type="entry name" value="TPR"/>
    <property type="match status" value="1"/>
</dbReference>
<dbReference type="InterPro" id="IPR019734">
    <property type="entry name" value="TPR_rpt"/>
</dbReference>
<dbReference type="eggNOG" id="KOG0376">
    <property type="taxonomic scope" value="Eukaryota"/>
</dbReference>
<dbReference type="AlphaFoldDB" id="A0A0W0F8Q0"/>
<dbReference type="InterPro" id="IPR051966">
    <property type="entry name" value="RPAP3"/>
</dbReference>